<evidence type="ECO:0008006" key="3">
    <source>
        <dbReference type="Google" id="ProtNLM"/>
    </source>
</evidence>
<dbReference type="SUPFAM" id="SSF48371">
    <property type="entry name" value="ARM repeat"/>
    <property type="match status" value="1"/>
</dbReference>
<evidence type="ECO:0000313" key="1">
    <source>
        <dbReference type="EMBL" id="AGZ45872.1"/>
    </source>
</evidence>
<dbReference type="HOGENOM" id="CLU_1202724_0_0_11"/>
<sequence>MPYATAEDLRAAAGAFAAAPDRAAARSAAADLAWVAVDDAVAVSPLAAEVVSTARRLVEDGFRWRADAFAVVIHALDHDHVWRDLRAQVRTYRGQYDESIAREQAVAEALQGFDGRVRDLLADPDPETRSLAALLLTRISPEPEADRELLLLLAGADNDDLARGCLGRAILSLGEDGALELLADPSPVTRYRIAHHPWELADSAGRARVLEILGETPLPWESWNWPAEVF</sequence>
<dbReference type="InterPro" id="IPR016024">
    <property type="entry name" value="ARM-type_fold"/>
</dbReference>
<dbReference type="EMBL" id="CP006272">
    <property type="protein sequence ID" value="AGZ45872.1"/>
    <property type="molecule type" value="Genomic_DNA"/>
</dbReference>
<keyword evidence="2" id="KW-1185">Reference proteome</keyword>
<protein>
    <recommendedName>
        <fullName evidence="3">HEAT repeat domain-containing protein</fullName>
    </recommendedName>
</protein>
<accession>U5WA23</accession>
<gene>
    <name evidence="1" type="ORF">AFR_38090</name>
</gene>
<dbReference type="PATRIC" id="fig|1246995.3.peg.7705"/>
<organism evidence="1 2">
    <name type="scientific">Actinoplanes friuliensis DSM 7358</name>
    <dbReference type="NCBI Taxonomy" id="1246995"/>
    <lineage>
        <taxon>Bacteria</taxon>
        <taxon>Bacillati</taxon>
        <taxon>Actinomycetota</taxon>
        <taxon>Actinomycetes</taxon>
        <taxon>Micromonosporales</taxon>
        <taxon>Micromonosporaceae</taxon>
        <taxon>Actinoplanes</taxon>
    </lineage>
</organism>
<reference evidence="1 2" key="1">
    <citation type="journal article" date="2014" name="J. Biotechnol.">
        <title>Complete genome sequence of the actinobacterium Actinoplanes friuliensis HAG 010964, producer of the lipopeptide antibiotic friulimycin.</title>
        <authorList>
            <person name="Ruckert C."/>
            <person name="Szczepanowski R."/>
            <person name="Albersmeier A."/>
            <person name="Goesmann A."/>
            <person name="Fischer N."/>
            <person name="Steinkamper A."/>
            <person name="Puhler A."/>
            <person name="Biener R."/>
            <person name="Schwartz D."/>
            <person name="Kalinowski J."/>
        </authorList>
    </citation>
    <scope>NUCLEOTIDE SEQUENCE [LARGE SCALE GENOMIC DNA]</scope>
    <source>
        <strain evidence="1 2">DSM 7358</strain>
    </source>
</reference>
<proteinExistence type="predicted"/>
<dbReference type="STRING" id="1246995.AFR_38090"/>
<dbReference type="OrthoDB" id="3298008at2"/>
<dbReference type="AlphaFoldDB" id="U5WA23"/>
<evidence type="ECO:0000313" key="2">
    <source>
        <dbReference type="Proteomes" id="UP000017746"/>
    </source>
</evidence>
<dbReference type="Proteomes" id="UP000017746">
    <property type="component" value="Chromosome"/>
</dbReference>
<name>U5WA23_9ACTN</name>
<dbReference type="KEGG" id="afs:AFR_38090"/>
<dbReference type="RefSeq" id="WP_023562207.1">
    <property type="nucleotide sequence ID" value="NC_022657.1"/>
</dbReference>